<protein>
    <submittedName>
        <fullName evidence="2">Uncharacterized protein</fullName>
    </submittedName>
</protein>
<sequence>MPTDWATAQEEEAALKRYRAQLEQSEREARRQAAQTAQAVSKAAGNMAQIVQSGTGAGGAARTGQAAGTVKSGNSPAARQGLPGFAAPATKWKAADAIRAGRVNAGLAQADSDPLGTDLAGARQREQATRAYREQYRKDTPFRQAGQYGLGNSDAVNLSEPAGTHASTDAVNSFGVAMNLDQAGKSSTDTMIEARDRYRFYDDALFRVRDKMNRHLTVKGYSPEDTRYFAMQQDEAYLTQMSDYWQQIYKGVKGAYDREEHTAFEDMQRRFNQIDAELMTTQDPQRMKELQQERLELMDLYFYKYDVVNPFSTGVYAAFKHLLPFDSNTLIFDEEDRARNRHDESLMKKYSPEGWTIGSLVGEYAKGQALGWASSSLGEKAFGLPVVQKLIGGITDPLKRKLAENAVNEAVRQGVWLGAELPGIILGGVQEGKKANEILGDVMGRLAFDMALAGVELGGGYFRGRRRAGTVKPPDIVYFKNASTPAEMDALYDSYLKELTPGTVDYSQMIEEYDGLNEYFSALGLDTRSWDDTLSVSGKPRKTELTYMPTTGVKIKATPGKTTTILGRYDDDIKYIIKELGYPETTDFGPNEGSFNILNVPLGYNRNTFFEDYNIPFLMEAMERGDTILLVTPPTFEHRYQFNQDTLEYELTGFGKEYDLLIKKHDYRYDFETHCLVKN</sequence>
<gene>
    <name evidence="2" type="ORF">H8695_11205</name>
</gene>
<comment type="caution">
    <text evidence="2">The sequence shown here is derived from an EMBL/GenBank/DDBJ whole genome shotgun (WGS) entry which is preliminary data.</text>
</comment>
<feature type="region of interest" description="Disordered" evidence="1">
    <location>
        <begin position="22"/>
        <end position="84"/>
    </location>
</feature>
<feature type="compositionally biased region" description="Low complexity" evidence="1">
    <location>
        <begin position="32"/>
        <end position="44"/>
    </location>
</feature>
<name>A0A926DHP0_9FIRM</name>
<organism evidence="2 3">
    <name type="scientific">Feifania hominis</name>
    <dbReference type="NCBI Taxonomy" id="2763660"/>
    <lineage>
        <taxon>Bacteria</taxon>
        <taxon>Bacillati</taxon>
        <taxon>Bacillota</taxon>
        <taxon>Clostridia</taxon>
        <taxon>Eubacteriales</taxon>
        <taxon>Feifaniaceae</taxon>
        <taxon>Feifania</taxon>
    </lineage>
</organism>
<evidence type="ECO:0000313" key="2">
    <source>
        <dbReference type="EMBL" id="MBC8537255.1"/>
    </source>
</evidence>
<proteinExistence type="predicted"/>
<accession>A0A926DHP0</accession>
<evidence type="ECO:0000313" key="3">
    <source>
        <dbReference type="Proteomes" id="UP000620366"/>
    </source>
</evidence>
<dbReference type="AlphaFoldDB" id="A0A926DHP0"/>
<dbReference type="EMBL" id="JACRSP010000006">
    <property type="protein sequence ID" value="MBC8537255.1"/>
    <property type="molecule type" value="Genomic_DNA"/>
</dbReference>
<keyword evidence="3" id="KW-1185">Reference proteome</keyword>
<dbReference type="RefSeq" id="WP_249301758.1">
    <property type="nucleotide sequence ID" value="NZ_JACRSP010000006.1"/>
</dbReference>
<reference evidence="2" key="1">
    <citation type="submission" date="2020-08" db="EMBL/GenBank/DDBJ databases">
        <title>Genome public.</title>
        <authorList>
            <person name="Liu C."/>
            <person name="Sun Q."/>
        </authorList>
    </citation>
    <scope>NUCLEOTIDE SEQUENCE</scope>
    <source>
        <strain evidence="2">BX7</strain>
    </source>
</reference>
<dbReference type="Proteomes" id="UP000620366">
    <property type="component" value="Unassembled WGS sequence"/>
</dbReference>
<evidence type="ECO:0000256" key="1">
    <source>
        <dbReference type="SAM" id="MobiDB-lite"/>
    </source>
</evidence>